<evidence type="ECO:0000256" key="5">
    <source>
        <dbReference type="ARBA" id="ARBA00023002"/>
    </source>
</evidence>
<sequence>MSLGLSEEHLALTESVRGLAGRGADHASLAKLGVLGLHVPDHYGGQGFGVLELCLALEALGERRVSGEYLPTVLASAVLVRAGGRDDLVAGLAGGSLTAAVVLSAEGGLLALGSPESDLFVVPVGGGAWAVLDRADVTAVPADGVDLDRALCSVTVDTVPADRVLPGVPVRELAAVLLGADACGVAAWTVATTAEHAKVREQFGRPIGQFQGVKHRVAAALVALEQARAAVWDAARALDEAPGARPAAAGAGGLGEDVRLAVAVAAVLGPDAAVRCAADAIQVLGGIGYTFEHDAHRYYRRALSDRMLSGDPGTWAEEVTGLAVAGVRRSMEPDLPEEAAPIRDAIRAQAESLRAEEPVARRGRFAREGWIMPHLPEPWGRGASPLEQVIIHQEFRDLKRPNLGIAAWAVPSIVRYGTREQQERFLPKTFTGEIVWCQLFSEPEAGSDLAGLSTKATRVEGGWSLTGQKIWTSLAQFAHWGICLARTSPEKPKHDGISYFLVQMRSPGVTVRPLKEINGNEIFNEVFLDDVFVPDDLVVGEVDAGWRVARDTLSHERVALGDSWGPGSRHTDMIQLIAELPPIRQSQREQAGRLWAEGQAISALGLRVTLSKLPGAGAGSGTASSVRKLLGMRHAQAVSEFCWSLAPASRHWNRMVLSTRAFTIGGGTTEVQLNIIAERALGLPRDP</sequence>
<comment type="similarity">
    <text evidence="2 6">Belongs to the acyl-CoA dehydrogenase family.</text>
</comment>
<dbReference type="RefSeq" id="WP_379529712.1">
    <property type="nucleotide sequence ID" value="NZ_JBHSBI010000010.1"/>
</dbReference>
<feature type="domain" description="Acyl-CoA oxidase/dehydrogenase middle" evidence="8">
    <location>
        <begin position="437"/>
        <end position="531"/>
    </location>
</feature>
<keyword evidence="4 6" id="KW-0274">FAD</keyword>
<dbReference type="EMBL" id="JBHSBI010000010">
    <property type="protein sequence ID" value="MFC4009681.1"/>
    <property type="molecule type" value="Genomic_DNA"/>
</dbReference>
<feature type="domain" description="Acyl-CoA dehydrogenase/oxidase C-terminal" evidence="7">
    <location>
        <begin position="544"/>
        <end position="680"/>
    </location>
</feature>
<keyword evidence="11" id="KW-1185">Reference proteome</keyword>
<accession>A0ABV8G6R5</accession>
<evidence type="ECO:0000256" key="1">
    <source>
        <dbReference type="ARBA" id="ARBA00001974"/>
    </source>
</evidence>
<reference evidence="11" key="1">
    <citation type="journal article" date="2019" name="Int. J. Syst. Evol. Microbiol.">
        <title>The Global Catalogue of Microorganisms (GCM) 10K type strain sequencing project: providing services to taxonomists for standard genome sequencing and annotation.</title>
        <authorList>
            <consortium name="The Broad Institute Genomics Platform"/>
            <consortium name="The Broad Institute Genome Sequencing Center for Infectious Disease"/>
            <person name="Wu L."/>
            <person name="Ma J."/>
        </authorList>
    </citation>
    <scope>NUCLEOTIDE SEQUENCE [LARGE SCALE GENOMIC DNA]</scope>
    <source>
        <strain evidence="11">TBRC 1276</strain>
    </source>
</reference>
<comment type="cofactor">
    <cofactor evidence="1 6">
        <name>FAD</name>
        <dbReference type="ChEBI" id="CHEBI:57692"/>
    </cofactor>
</comment>
<dbReference type="Pfam" id="PF02770">
    <property type="entry name" value="Acyl-CoA_dh_M"/>
    <property type="match status" value="1"/>
</dbReference>
<feature type="domain" description="Acyl-CoA dehydrogenase/oxidase C-terminal" evidence="7">
    <location>
        <begin position="176"/>
        <end position="310"/>
    </location>
</feature>
<protein>
    <submittedName>
        <fullName evidence="10">Acyl-CoA dehydrogenase</fullName>
        <ecNumber evidence="10">1.3.8.-</ecNumber>
    </submittedName>
</protein>
<organism evidence="10 11">
    <name type="scientific">Nonomuraea purpurea</name>
    <dbReference type="NCBI Taxonomy" id="1849276"/>
    <lineage>
        <taxon>Bacteria</taxon>
        <taxon>Bacillati</taxon>
        <taxon>Actinomycetota</taxon>
        <taxon>Actinomycetes</taxon>
        <taxon>Streptosporangiales</taxon>
        <taxon>Streptosporangiaceae</taxon>
        <taxon>Nonomuraea</taxon>
    </lineage>
</organism>
<comment type="caution">
    <text evidence="10">The sequence shown here is derived from an EMBL/GenBank/DDBJ whole genome shotgun (WGS) entry which is preliminary data.</text>
</comment>
<dbReference type="InterPro" id="IPR037069">
    <property type="entry name" value="AcylCoA_DH/ox_N_sf"/>
</dbReference>
<dbReference type="InterPro" id="IPR046373">
    <property type="entry name" value="Acyl-CoA_Oxase/DH_mid-dom_sf"/>
</dbReference>
<evidence type="ECO:0000256" key="3">
    <source>
        <dbReference type="ARBA" id="ARBA00022630"/>
    </source>
</evidence>
<evidence type="ECO:0000256" key="6">
    <source>
        <dbReference type="RuleBase" id="RU362125"/>
    </source>
</evidence>
<keyword evidence="5 6" id="KW-0560">Oxidoreductase</keyword>
<dbReference type="Gene3D" id="2.40.110.10">
    <property type="entry name" value="Butyryl-CoA Dehydrogenase, subunit A, domain 2"/>
    <property type="match status" value="1"/>
</dbReference>
<dbReference type="Gene3D" id="1.20.140.10">
    <property type="entry name" value="Butyryl-CoA Dehydrogenase, subunit A, domain 3"/>
    <property type="match status" value="2"/>
</dbReference>
<dbReference type="PANTHER" id="PTHR43292">
    <property type="entry name" value="ACYL-COA DEHYDROGENASE"/>
    <property type="match status" value="1"/>
</dbReference>
<dbReference type="SUPFAM" id="SSF56645">
    <property type="entry name" value="Acyl-CoA dehydrogenase NM domain-like"/>
    <property type="match status" value="2"/>
</dbReference>
<evidence type="ECO:0000256" key="2">
    <source>
        <dbReference type="ARBA" id="ARBA00009347"/>
    </source>
</evidence>
<dbReference type="SUPFAM" id="SSF47203">
    <property type="entry name" value="Acyl-CoA dehydrogenase C-terminal domain-like"/>
    <property type="match status" value="2"/>
</dbReference>
<dbReference type="EC" id="1.3.8.-" evidence="10"/>
<gene>
    <name evidence="10" type="ORF">ACFOY2_20810</name>
</gene>
<evidence type="ECO:0000259" key="7">
    <source>
        <dbReference type="Pfam" id="PF00441"/>
    </source>
</evidence>
<dbReference type="Pfam" id="PF02771">
    <property type="entry name" value="Acyl-CoA_dh_N"/>
    <property type="match status" value="2"/>
</dbReference>
<feature type="domain" description="Acyl-CoA dehydrogenase/oxidase N-terminal" evidence="9">
    <location>
        <begin position="27"/>
        <end position="80"/>
    </location>
</feature>
<name>A0ABV8G6R5_9ACTN</name>
<dbReference type="GO" id="GO:0016491">
    <property type="term" value="F:oxidoreductase activity"/>
    <property type="evidence" value="ECO:0007669"/>
    <property type="project" value="UniProtKB-KW"/>
</dbReference>
<evidence type="ECO:0000259" key="8">
    <source>
        <dbReference type="Pfam" id="PF02770"/>
    </source>
</evidence>
<evidence type="ECO:0000313" key="10">
    <source>
        <dbReference type="EMBL" id="MFC4009681.1"/>
    </source>
</evidence>
<dbReference type="PANTHER" id="PTHR43292:SF4">
    <property type="entry name" value="ACYL-COA DEHYDROGENASE FADE34"/>
    <property type="match status" value="1"/>
</dbReference>
<dbReference type="Pfam" id="PF00441">
    <property type="entry name" value="Acyl-CoA_dh_1"/>
    <property type="match status" value="2"/>
</dbReference>
<proteinExistence type="inferred from homology"/>
<dbReference type="InterPro" id="IPR006091">
    <property type="entry name" value="Acyl-CoA_Oxase/DH_mid-dom"/>
</dbReference>
<dbReference type="Proteomes" id="UP001595851">
    <property type="component" value="Unassembled WGS sequence"/>
</dbReference>
<dbReference type="InterPro" id="IPR009075">
    <property type="entry name" value="AcylCo_DH/oxidase_C"/>
</dbReference>
<evidence type="ECO:0000259" key="9">
    <source>
        <dbReference type="Pfam" id="PF02771"/>
    </source>
</evidence>
<dbReference type="InterPro" id="IPR013786">
    <property type="entry name" value="AcylCoA_DH/ox_N"/>
</dbReference>
<dbReference type="InterPro" id="IPR052161">
    <property type="entry name" value="Mycobact_Acyl-CoA_DH"/>
</dbReference>
<dbReference type="InterPro" id="IPR036250">
    <property type="entry name" value="AcylCo_DH-like_C"/>
</dbReference>
<keyword evidence="3 6" id="KW-0285">Flavoprotein</keyword>
<dbReference type="InterPro" id="IPR009100">
    <property type="entry name" value="AcylCoA_DH/oxidase_NM_dom_sf"/>
</dbReference>
<evidence type="ECO:0000313" key="11">
    <source>
        <dbReference type="Proteomes" id="UP001595851"/>
    </source>
</evidence>
<feature type="domain" description="Acyl-CoA dehydrogenase/oxidase N-terminal" evidence="9">
    <location>
        <begin position="347"/>
        <end position="433"/>
    </location>
</feature>
<evidence type="ECO:0000256" key="4">
    <source>
        <dbReference type="ARBA" id="ARBA00022827"/>
    </source>
</evidence>
<dbReference type="Gene3D" id="1.10.540.10">
    <property type="entry name" value="Acyl-CoA dehydrogenase/oxidase, N-terminal domain"/>
    <property type="match status" value="2"/>
</dbReference>